<evidence type="ECO:0000313" key="2">
    <source>
        <dbReference type="Proteomes" id="UP000593892"/>
    </source>
</evidence>
<dbReference type="PANTHER" id="PTHR42637:SF1">
    <property type="entry name" value="TRNA 2-(METHYLSULFANYL)-N(6)-ISOPENTENYLADENOSINE(37) HYDROXYLASE"/>
    <property type="match status" value="1"/>
</dbReference>
<proteinExistence type="predicted"/>
<keyword evidence="2" id="KW-1185">Reference proteome</keyword>
<dbReference type="Proteomes" id="UP000593892">
    <property type="component" value="Chromosome"/>
</dbReference>
<accession>A0A7S7NXI4</accession>
<dbReference type="PANTHER" id="PTHR42637">
    <property type="entry name" value="TRNA-(MS[2]IO[6]A)-HYDROXYLASE"/>
    <property type="match status" value="1"/>
</dbReference>
<dbReference type="PIRSF" id="PIRSF020736">
    <property type="entry name" value="MiaE"/>
    <property type="match status" value="1"/>
</dbReference>
<dbReference type="GO" id="GO:0006400">
    <property type="term" value="P:tRNA modification"/>
    <property type="evidence" value="ECO:0007669"/>
    <property type="project" value="InterPro"/>
</dbReference>
<evidence type="ECO:0000313" key="1">
    <source>
        <dbReference type="EMBL" id="QOY91594.1"/>
    </source>
</evidence>
<dbReference type="KEGG" id="pfer:IRI77_17095"/>
<dbReference type="GO" id="GO:0045301">
    <property type="term" value="F:tRNA 2-(methylsulfanyl)-N(6)-isopentenyladenosine(37) hydroxylase activity"/>
    <property type="evidence" value="ECO:0007669"/>
    <property type="project" value="InterPro"/>
</dbReference>
<dbReference type="SUPFAM" id="SSF47240">
    <property type="entry name" value="Ferritin-like"/>
    <property type="match status" value="1"/>
</dbReference>
<name>A0A7S7NXI4_PALFE</name>
<organism evidence="1 2">
    <name type="scientific">Paludibaculum fermentans</name>
    <dbReference type="NCBI Taxonomy" id="1473598"/>
    <lineage>
        <taxon>Bacteria</taxon>
        <taxon>Pseudomonadati</taxon>
        <taxon>Acidobacteriota</taxon>
        <taxon>Terriglobia</taxon>
        <taxon>Bryobacterales</taxon>
        <taxon>Bryobacteraceae</taxon>
        <taxon>Paludibaculum</taxon>
    </lineage>
</organism>
<dbReference type="EMBL" id="CP063849">
    <property type="protein sequence ID" value="QOY91594.1"/>
    <property type="molecule type" value="Genomic_DNA"/>
</dbReference>
<gene>
    <name evidence="1" type="ORF">IRI77_17095</name>
</gene>
<reference evidence="1 2" key="1">
    <citation type="submission" date="2020-10" db="EMBL/GenBank/DDBJ databases">
        <title>Complete genome sequence of Paludibaculum fermentans P105T, a facultatively anaerobic acidobacterium capable of dissimilatory Fe(III) reduction.</title>
        <authorList>
            <person name="Dedysh S.N."/>
            <person name="Beletsky A.V."/>
            <person name="Kulichevskaya I.S."/>
            <person name="Mardanov A.V."/>
            <person name="Ravin N.V."/>
        </authorList>
    </citation>
    <scope>NUCLEOTIDE SEQUENCE [LARGE SCALE GENOMIC DNA]</scope>
    <source>
        <strain evidence="1 2">P105</strain>
    </source>
</reference>
<dbReference type="InterPro" id="IPR010386">
    <property type="entry name" value="tRNA-Hydrxlase_MiaE"/>
</dbReference>
<sequence>MAEIDEMPLLSRTPAEWARSVLAEPMRLLVDHAFLEKKAASNALELLTRWPNEWLDGWVETMTGVARDETAHLAQVTRLLLRRGGRLDRVHKNPYANALRLMVRKGEATELLDRLLISALIEVRSCERFLALAEVSEDKELAEFYKALYASESGHYRVFLKLARKVAKPSVADARWREMLLAEARILGEQEVGPRIHSGWPGMTAPNA</sequence>
<dbReference type="Gene3D" id="1.20.1260.10">
    <property type="match status" value="1"/>
</dbReference>
<dbReference type="Pfam" id="PF06175">
    <property type="entry name" value="MiaE"/>
    <property type="match status" value="1"/>
</dbReference>
<dbReference type="InterPro" id="IPR012347">
    <property type="entry name" value="Ferritin-like"/>
</dbReference>
<dbReference type="InterPro" id="IPR009078">
    <property type="entry name" value="Ferritin-like_SF"/>
</dbReference>
<protein>
    <submittedName>
        <fullName evidence="1">tRNA 2-methylthio-N6-isopentenyl adenosine(37) hydroxylase MiaE</fullName>
    </submittedName>
</protein>
<dbReference type="AlphaFoldDB" id="A0A7S7NXI4"/>
<dbReference type="RefSeq" id="WP_194453248.1">
    <property type="nucleotide sequence ID" value="NZ_CP063849.1"/>
</dbReference>